<keyword evidence="1" id="KW-1133">Transmembrane helix</keyword>
<accession>A0A5N6IW29</accession>
<reference evidence="2 3" key="1">
    <citation type="submission" date="2019-04" db="EMBL/GenBank/DDBJ databases">
        <title>Fungal friends and foes A comparative genomics study of 23 Aspergillus species from section Flavi.</title>
        <authorList>
            <consortium name="DOE Joint Genome Institute"/>
            <person name="Kjaerbolling I."/>
            <person name="Vesth T.C."/>
            <person name="Frisvad J.C."/>
            <person name="Nybo J.L."/>
            <person name="Theobald S."/>
            <person name="Kildgaard S."/>
            <person name="Petersen T.I."/>
            <person name="Kuo A."/>
            <person name="Sato A."/>
            <person name="Lyhne E.K."/>
            <person name="Kogle M.E."/>
            <person name="Wiebenga A."/>
            <person name="Kun R.S."/>
            <person name="Lubbers R.J."/>
            <person name="Makela M.R."/>
            <person name="Barry K."/>
            <person name="Chovatia M."/>
            <person name="Clum A."/>
            <person name="Daum C."/>
            <person name="Haridas S."/>
            <person name="He G."/>
            <person name="LaButti K."/>
            <person name="Lipzen A."/>
            <person name="Mondo S."/>
            <person name="Pangilinan J."/>
            <person name="Riley R."/>
            <person name="Salamov A."/>
            <person name="Simmons B.A."/>
            <person name="Magnuson J.K."/>
            <person name="Henrissat B."/>
            <person name="Mortensen U.H."/>
            <person name="Larsen T.O."/>
            <person name="De vries R.P."/>
            <person name="Grigoriev I.V."/>
            <person name="Machida M."/>
            <person name="Baker S.E."/>
            <person name="Andersen M.R."/>
        </authorList>
    </citation>
    <scope>NUCLEOTIDE SEQUENCE [LARGE SCALE GENOMIC DNA]</scope>
    <source>
        <strain evidence="2 3">CBS 117635</strain>
    </source>
</reference>
<feature type="transmembrane region" description="Helical" evidence="1">
    <location>
        <begin position="31"/>
        <end position="49"/>
    </location>
</feature>
<dbReference type="EMBL" id="ML732823">
    <property type="protein sequence ID" value="KAB8270882.1"/>
    <property type="molecule type" value="Genomic_DNA"/>
</dbReference>
<proteinExistence type="predicted"/>
<keyword evidence="1" id="KW-0812">Transmembrane</keyword>
<keyword evidence="3" id="KW-1185">Reference proteome</keyword>
<gene>
    <name evidence="2" type="ORF">BDV30DRAFT_214303</name>
</gene>
<evidence type="ECO:0000313" key="2">
    <source>
        <dbReference type="EMBL" id="KAB8270882.1"/>
    </source>
</evidence>
<sequence>MTRAIIRISGDDKVPMLQPEAWNQHPIKRGWAALFLLQFILFVKSYSALVG</sequence>
<evidence type="ECO:0000256" key="1">
    <source>
        <dbReference type="SAM" id="Phobius"/>
    </source>
</evidence>
<evidence type="ECO:0000313" key="3">
    <source>
        <dbReference type="Proteomes" id="UP000326289"/>
    </source>
</evidence>
<dbReference type="AlphaFoldDB" id="A0A5N6IW29"/>
<keyword evidence="1" id="KW-0472">Membrane</keyword>
<dbReference type="Proteomes" id="UP000326289">
    <property type="component" value="Unassembled WGS sequence"/>
</dbReference>
<protein>
    <submittedName>
        <fullName evidence="2">Uncharacterized protein</fullName>
    </submittedName>
</protein>
<organism evidence="2 3">
    <name type="scientific">Aspergillus minisclerotigenes</name>
    <dbReference type="NCBI Taxonomy" id="656917"/>
    <lineage>
        <taxon>Eukaryota</taxon>
        <taxon>Fungi</taxon>
        <taxon>Dikarya</taxon>
        <taxon>Ascomycota</taxon>
        <taxon>Pezizomycotina</taxon>
        <taxon>Eurotiomycetes</taxon>
        <taxon>Eurotiomycetidae</taxon>
        <taxon>Eurotiales</taxon>
        <taxon>Aspergillaceae</taxon>
        <taxon>Aspergillus</taxon>
        <taxon>Aspergillus subgen. Circumdati</taxon>
    </lineage>
</organism>
<name>A0A5N6IW29_9EURO</name>